<reference evidence="16" key="1">
    <citation type="journal article" date="2021" name="Evol. Appl.">
        <title>The genome of the Pyrenean desman and the effects of bottlenecks and inbreeding on the genomic landscape of an endangered species.</title>
        <authorList>
            <person name="Escoda L."/>
            <person name="Castresana J."/>
        </authorList>
    </citation>
    <scope>NUCLEOTIDE SEQUENCE</scope>
    <source>
        <strain evidence="16">IBE-C5619</strain>
    </source>
</reference>
<dbReference type="GO" id="GO:0019373">
    <property type="term" value="P:epoxygenase P450 pathway"/>
    <property type="evidence" value="ECO:0007669"/>
    <property type="project" value="TreeGrafter"/>
</dbReference>
<comment type="subcellular location">
    <subcellularLocation>
        <location evidence="3 15">Endoplasmic reticulum membrane</location>
        <topology evidence="3">Peripheral membrane protein</topology>
    </subcellularLocation>
    <subcellularLocation>
        <location evidence="2 15">Microsome membrane</location>
        <topology evidence="2">Peripheral membrane protein</topology>
    </subcellularLocation>
</comment>
<dbReference type="PRINTS" id="PR01684">
    <property type="entry name" value="EP450ICYP2A"/>
</dbReference>
<evidence type="ECO:0000313" key="17">
    <source>
        <dbReference type="Proteomes" id="UP000700334"/>
    </source>
</evidence>
<dbReference type="PANTHER" id="PTHR24300:SF153">
    <property type="entry name" value="CYTOCHROME P450 2G1-LIKE-RELATED"/>
    <property type="match status" value="1"/>
</dbReference>
<dbReference type="PANTHER" id="PTHR24300">
    <property type="entry name" value="CYTOCHROME P450 508A4-RELATED"/>
    <property type="match status" value="1"/>
</dbReference>
<protein>
    <recommendedName>
        <fullName evidence="15">Cytochrome P450</fullName>
        <ecNumber evidence="15">1.14.14.1</ecNumber>
    </recommendedName>
</protein>
<keyword evidence="8 15" id="KW-0492">Microsome</keyword>
<accession>A0A8J6DKT9</accession>
<dbReference type="InterPro" id="IPR036396">
    <property type="entry name" value="Cyt_P450_sf"/>
</dbReference>
<name>A0A8J6DKT9_GALPY</name>
<dbReference type="GO" id="GO:0005506">
    <property type="term" value="F:iron ion binding"/>
    <property type="evidence" value="ECO:0007669"/>
    <property type="project" value="UniProtKB-UniRule"/>
</dbReference>
<evidence type="ECO:0000256" key="10">
    <source>
        <dbReference type="ARBA" id="ARBA00023004"/>
    </source>
</evidence>
<evidence type="ECO:0000256" key="15">
    <source>
        <dbReference type="RuleBase" id="RU368053"/>
    </source>
</evidence>
<keyword evidence="10 13" id="KW-0408">Iron</keyword>
<keyword evidence="6 13" id="KW-0479">Metal-binding</keyword>
<comment type="cofactor">
    <cofactor evidence="1 13 15">
        <name>heme</name>
        <dbReference type="ChEBI" id="CHEBI:30413"/>
    </cofactor>
</comment>
<dbReference type="PRINTS" id="PR00463">
    <property type="entry name" value="EP450I"/>
</dbReference>
<dbReference type="GO" id="GO:0016712">
    <property type="term" value="F:oxidoreductase activity, acting on paired donors, with incorporation or reduction of molecular oxygen, reduced flavin or flavoprotein as one donor, and incorporation of one atom of oxygen"/>
    <property type="evidence" value="ECO:0007669"/>
    <property type="project" value="UniProtKB-EC"/>
</dbReference>
<dbReference type="InterPro" id="IPR017972">
    <property type="entry name" value="Cyt_P450_CS"/>
</dbReference>
<dbReference type="GO" id="GO:0006805">
    <property type="term" value="P:xenobiotic metabolic process"/>
    <property type="evidence" value="ECO:0007669"/>
    <property type="project" value="TreeGrafter"/>
</dbReference>
<dbReference type="PROSITE" id="PS00086">
    <property type="entry name" value="CYTOCHROME_P450"/>
    <property type="match status" value="1"/>
</dbReference>
<dbReference type="PRINTS" id="PR00385">
    <property type="entry name" value="P450"/>
</dbReference>
<dbReference type="SUPFAM" id="SSF48264">
    <property type="entry name" value="Cytochrome P450"/>
    <property type="match status" value="1"/>
</dbReference>
<evidence type="ECO:0000256" key="7">
    <source>
        <dbReference type="ARBA" id="ARBA00022824"/>
    </source>
</evidence>
<dbReference type="GO" id="GO:0008392">
    <property type="term" value="F:arachidonate epoxygenase activity"/>
    <property type="evidence" value="ECO:0007669"/>
    <property type="project" value="TreeGrafter"/>
</dbReference>
<keyword evidence="5 13" id="KW-0349">Heme</keyword>
<evidence type="ECO:0000256" key="2">
    <source>
        <dbReference type="ARBA" id="ARBA00004174"/>
    </source>
</evidence>
<comment type="caution">
    <text evidence="16">The sequence shown here is derived from an EMBL/GenBank/DDBJ whole genome shotgun (WGS) entry which is preliminary data.</text>
</comment>
<dbReference type="InterPro" id="IPR001128">
    <property type="entry name" value="Cyt_P450"/>
</dbReference>
<keyword evidence="12" id="KW-0472">Membrane</keyword>
<dbReference type="EMBL" id="JAGFMF010011834">
    <property type="protein sequence ID" value="KAG8511370.1"/>
    <property type="molecule type" value="Genomic_DNA"/>
</dbReference>
<evidence type="ECO:0000256" key="9">
    <source>
        <dbReference type="ARBA" id="ARBA00023002"/>
    </source>
</evidence>
<evidence type="ECO:0000256" key="12">
    <source>
        <dbReference type="ARBA" id="ARBA00023136"/>
    </source>
</evidence>
<evidence type="ECO:0000256" key="14">
    <source>
        <dbReference type="RuleBase" id="RU000461"/>
    </source>
</evidence>
<feature type="binding site" description="axial binding residue" evidence="13">
    <location>
        <position position="264"/>
    </location>
    <ligand>
        <name>heme</name>
        <dbReference type="ChEBI" id="CHEBI:30413"/>
    </ligand>
    <ligandPart>
        <name>Fe</name>
        <dbReference type="ChEBI" id="CHEBI:18248"/>
    </ligandPart>
</feature>
<sequence>MPVMSLYVVSDSAECRRCRRPPRPLPVLVRLSCRGPLSAPKIYSLFPALLRHLPGPHNRLFEVFEKQKEFVALVVKEHEASLDPAQPRDFIDAFLIRMRQEQGDPHTEFNQENLLNSALDIFFAGMETTSTTLRYGLLILLKYPQVTELVQQEIDRVVGPGRRPCLGDRPQMPYTEAVLHEILRERWASRRKSTFRCCLGNSCEHLAQLLPQGTMVFPMLHSVLHDPDWFQDPCSFWPERFLDANGAFQKNPAFLPFSAGRRACPGEPLAQAELFLYLTWLLQRFSPSSPLPPAALDLQPQESGFGKQPPPFELILQPRWRLQGQALSP</sequence>
<keyword evidence="9 14" id="KW-0560">Oxidoreductase</keyword>
<proteinExistence type="inferred from homology"/>
<evidence type="ECO:0000256" key="4">
    <source>
        <dbReference type="ARBA" id="ARBA00010617"/>
    </source>
</evidence>
<evidence type="ECO:0000256" key="8">
    <source>
        <dbReference type="ARBA" id="ARBA00022848"/>
    </source>
</evidence>
<evidence type="ECO:0000256" key="6">
    <source>
        <dbReference type="ARBA" id="ARBA00022723"/>
    </source>
</evidence>
<evidence type="ECO:0000313" key="16">
    <source>
        <dbReference type="EMBL" id="KAG8511370.1"/>
    </source>
</evidence>
<dbReference type="Proteomes" id="UP000700334">
    <property type="component" value="Unassembled WGS sequence"/>
</dbReference>
<gene>
    <name evidence="16" type="ORF">J0S82_006938</name>
</gene>
<dbReference type="Pfam" id="PF00067">
    <property type="entry name" value="p450"/>
    <property type="match status" value="1"/>
</dbReference>
<dbReference type="Gene3D" id="1.10.630.10">
    <property type="entry name" value="Cytochrome P450"/>
    <property type="match status" value="1"/>
</dbReference>
<organism evidence="16 17">
    <name type="scientific">Galemys pyrenaicus</name>
    <name type="common">Iberian desman</name>
    <name type="synonym">Pyrenean desman</name>
    <dbReference type="NCBI Taxonomy" id="202257"/>
    <lineage>
        <taxon>Eukaryota</taxon>
        <taxon>Metazoa</taxon>
        <taxon>Chordata</taxon>
        <taxon>Craniata</taxon>
        <taxon>Vertebrata</taxon>
        <taxon>Euteleostomi</taxon>
        <taxon>Mammalia</taxon>
        <taxon>Eutheria</taxon>
        <taxon>Laurasiatheria</taxon>
        <taxon>Eulipotyphla</taxon>
        <taxon>Talpidae</taxon>
        <taxon>Galemys</taxon>
    </lineage>
</organism>
<dbReference type="EC" id="1.14.14.1" evidence="15"/>
<dbReference type="InterPro" id="IPR050182">
    <property type="entry name" value="Cytochrome_P450_fam2"/>
</dbReference>
<dbReference type="InterPro" id="IPR008067">
    <property type="entry name" value="Cyt_P450_E_grp-I_CYP2A-like"/>
</dbReference>
<comment type="function">
    <text evidence="15">Cytochromes P450 are a group of heme-thiolate monooxygenases.</text>
</comment>
<dbReference type="GO" id="GO:0020037">
    <property type="term" value="F:heme binding"/>
    <property type="evidence" value="ECO:0007669"/>
    <property type="project" value="UniProtKB-UniRule"/>
</dbReference>
<evidence type="ECO:0000256" key="11">
    <source>
        <dbReference type="ARBA" id="ARBA00023033"/>
    </source>
</evidence>
<keyword evidence="11 14" id="KW-0503">Monooxygenase</keyword>
<dbReference type="GO" id="GO:0005789">
    <property type="term" value="C:endoplasmic reticulum membrane"/>
    <property type="evidence" value="ECO:0007669"/>
    <property type="project" value="UniProtKB-SubCell"/>
</dbReference>
<keyword evidence="17" id="KW-1185">Reference proteome</keyword>
<evidence type="ECO:0000256" key="13">
    <source>
        <dbReference type="PIRSR" id="PIRSR602401-1"/>
    </source>
</evidence>
<comment type="similarity">
    <text evidence="4 14">Belongs to the cytochrome P450 family.</text>
</comment>
<comment type="catalytic activity">
    <reaction evidence="15">
        <text>an organic molecule + reduced [NADPH--hemoprotein reductase] + O2 = an alcohol + oxidized [NADPH--hemoprotein reductase] + H2O + H(+)</text>
        <dbReference type="Rhea" id="RHEA:17149"/>
        <dbReference type="Rhea" id="RHEA-COMP:11964"/>
        <dbReference type="Rhea" id="RHEA-COMP:11965"/>
        <dbReference type="ChEBI" id="CHEBI:15377"/>
        <dbReference type="ChEBI" id="CHEBI:15378"/>
        <dbReference type="ChEBI" id="CHEBI:15379"/>
        <dbReference type="ChEBI" id="CHEBI:30879"/>
        <dbReference type="ChEBI" id="CHEBI:57618"/>
        <dbReference type="ChEBI" id="CHEBI:58210"/>
        <dbReference type="ChEBI" id="CHEBI:142491"/>
        <dbReference type="EC" id="1.14.14.1"/>
    </reaction>
</comment>
<evidence type="ECO:0000256" key="5">
    <source>
        <dbReference type="ARBA" id="ARBA00022617"/>
    </source>
</evidence>
<dbReference type="FunFam" id="1.10.630.10:FF:000238">
    <property type="entry name" value="Cytochrome P450 2A6"/>
    <property type="match status" value="1"/>
</dbReference>
<dbReference type="OrthoDB" id="2789670at2759"/>
<dbReference type="AlphaFoldDB" id="A0A8J6DKT9"/>
<evidence type="ECO:0000256" key="3">
    <source>
        <dbReference type="ARBA" id="ARBA00004406"/>
    </source>
</evidence>
<dbReference type="InterPro" id="IPR002401">
    <property type="entry name" value="Cyt_P450_E_grp-I"/>
</dbReference>
<evidence type="ECO:0000256" key="1">
    <source>
        <dbReference type="ARBA" id="ARBA00001971"/>
    </source>
</evidence>
<keyword evidence="7 15" id="KW-0256">Endoplasmic reticulum</keyword>